<dbReference type="InterPro" id="IPR001173">
    <property type="entry name" value="Glyco_trans_2-like"/>
</dbReference>
<keyword evidence="3" id="KW-1185">Reference proteome</keyword>
<dbReference type="AlphaFoldDB" id="A0A1G7RPP2"/>
<dbReference type="Gene3D" id="3.90.550.10">
    <property type="entry name" value="Spore Coat Polysaccharide Biosynthesis Protein SpsA, Chain A"/>
    <property type="match status" value="1"/>
</dbReference>
<dbReference type="Proteomes" id="UP000199643">
    <property type="component" value="Unassembled WGS sequence"/>
</dbReference>
<evidence type="ECO:0000259" key="1">
    <source>
        <dbReference type="Pfam" id="PF00535"/>
    </source>
</evidence>
<evidence type="ECO:0000313" key="2">
    <source>
        <dbReference type="EMBL" id="SDG12751.1"/>
    </source>
</evidence>
<proteinExistence type="predicted"/>
<dbReference type="STRING" id="405671.SAMN05421827_103316"/>
<evidence type="ECO:0000313" key="3">
    <source>
        <dbReference type="Proteomes" id="UP000199643"/>
    </source>
</evidence>
<dbReference type="GO" id="GO:0016740">
    <property type="term" value="F:transferase activity"/>
    <property type="evidence" value="ECO:0007669"/>
    <property type="project" value="UniProtKB-KW"/>
</dbReference>
<dbReference type="EMBL" id="FNCH01000003">
    <property type="protein sequence ID" value="SDG12751.1"/>
    <property type="molecule type" value="Genomic_DNA"/>
</dbReference>
<keyword evidence="2" id="KW-0808">Transferase</keyword>
<dbReference type="Pfam" id="PF00535">
    <property type="entry name" value="Glycos_transf_2"/>
    <property type="match status" value="1"/>
</dbReference>
<dbReference type="RefSeq" id="WP_090497968.1">
    <property type="nucleotide sequence ID" value="NZ_FNCH01000003.1"/>
</dbReference>
<dbReference type="OrthoDB" id="9815923at2"/>
<sequence length="284" mass="33217">MQQFRTLRKIRSQDSISEIKFSIATRVKNEFKWIRFFFDSLKAQTFYRYLDIVFLDSGSTDGTLEFLEKENCNLYSIASSEFSFGETCNLMMQLTKGDHVLFFSGHVELESQYLVEEVQKFIDKIGTLSGYFRQVPNEQVGCSIYDKVFLKYNFPTIDSADPEVKVDNHRFSNAASIVSRSHWEEIKFKPVIASEDAFWADEVVKKFRRIYYFHMFNVKHSHNETFDDVKKRVGINVLARYPSGIGFLQRKFIFAKVFSALFINTFDLVNSYKFAVAHSSAYKI</sequence>
<protein>
    <submittedName>
        <fullName evidence="2">Glycosyltransferase, GT2 family</fullName>
    </submittedName>
</protein>
<reference evidence="3" key="1">
    <citation type="submission" date="2016-10" db="EMBL/GenBank/DDBJ databases">
        <authorList>
            <person name="Varghese N."/>
            <person name="Submissions S."/>
        </authorList>
    </citation>
    <scope>NUCLEOTIDE SEQUENCE [LARGE SCALE GENOMIC DNA]</scope>
    <source>
        <strain evidence="3">DSM 17933</strain>
    </source>
</reference>
<dbReference type="InterPro" id="IPR029044">
    <property type="entry name" value="Nucleotide-diphossugar_trans"/>
</dbReference>
<dbReference type="SUPFAM" id="SSF53448">
    <property type="entry name" value="Nucleotide-diphospho-sugar transferases"/>
    <property type="match status" value="1"/>
</dbReference>
<gene>
    <name evidence="2" type="ORF">SAMN05421827_103316</name>
</gene>
<organism evidence="2 3">
    <name type="scientific">Pedobacter terrae</name>
    <dbReference type="NCBI Taxonomy" id="405671"/>
    <lineage>
        <taxon>Bacteria</taxon>
        <taxon>Pseudomonadati</taxon>
        <taxon>Bacteroidota</taxon>
        <taxon>Sphingobacteriia</taxon>
        <taxon>Sphingobacteriales</taxon>
        <taxon>Sphingobacteriaceae</taxon>
        <taxon>Pedobacter</taxon>
    </lineage>
</organism>
<dbReference type="CDD" id="cd00761">
    <property type="entry name" value="Glyco_tranf_GTA_type"/>
    <property type="match status" value="1"/>
</dbReference>
<accession>A0A1G7RPP2</accession>
<feature type="domain" description="Glycosyltransferase 2-like" evidence="1">
    <location>
        <begin position="22"/>
        <end position="127"/>
    </location>
</feature>
<name>A0A1G7RPP2_9SPHI</name>